<evidence type="ECO:0000313" key="2">
    <source>
        <dbReference type="Proteomes" id="UP000015834"/>
    </source>
</evidence>
<protein>
    <submittedName>
        <fullName evidence="1">Uncharacterized protein</fullName>
    </submittedName>
</protein>
<evidence type="ECO:0000313" key="1">
    <source>
        <dbReference type="EMBL" id="EQD98582.1"/>
    </source>
</evidence>
<dbReference type="Proteomes" id="UP000015834">
    <property type="component" value="Unassembled WGS sequence"/>
</dbReference>
<dbReference type="AlphaFoldDB" id="T2T145"/>
<gene>
    <name evidence="1" type="ORF">L933_06510</name>
</gene>
<reference evidence="1 2" key="1">
    <citation type="journal article" date="2013" name="Genome Announc.">
        <title>Draft Genome Sequences of Helicobacter pylori Strains Isolated from Regions of Low and High Gastric Cancer Risk in Colombia.</title>
        <authorList>
            <person name="Sheh A."/>
            <person name="Piazuelo M.B."/>
            <person name="Wilson K.T."/>
            <person name="Correa P."/>
            <person name="Fox J.G."/>
        </authorList>
    </citation>
    <scope>NUCLEOTIDE SEQUENCE [LARGE SCALE GENOMIC DNA]</scope>
    <source>
        <strain evidence="1 2">PZ5056</strain>
    </source>
</reference>
<comment type="caution">
    <text evidence="1">The sequence shown here is derived from an EMBL/GenBank/DDBJ whole genome shotgun (WGS) entry which is preliminary data.</text>
</comment>
<proteinExistence type="predicted"/>
<dbReference type="EMBL" id="ASYU01000107">
    <property type="protein sequence ID" value="EQD98582.1"/>
    <property type="molecule type" value="Genomic_DNA"/>
</dbReference>
<dbReference type="PATRIC" id="fig|1337393.3.peg.644"/>
<name>T2T145_HELPX</name>
<organism evidence="1 2">
    <name type="scientific">Helicobacter pylori PZ5056</name>
    <dbReference type="NCBI Taxonomy" id="1337393"/>
    <lineage>
        <taxon>Bacteria</taxon>
        <taxon>Pseudomonadati</taxon>
        <taxon>Campylobacterota</taxon>
        <taxon>Epsilonproteobacteria</taxon>
        <taxon>Campylobacterales</taxon>
        <taxon>Helicobacteraceae</taxon>
        <taxon>Helicobacter</taxon>
    </lineage>
</organism>
<sequence length="44" mass="5156">MPPMKTILLFLSYCIALIFKRTILNANNLFNYIRKELQPKSLNA</sequence>
<accession>T2T145</accession>